<keyword evidence="4 8" id="KW-0418">Kinase</keyword>
<dbReference type="Gene3D" id="3.30.470.160">
    <property type="entry name" value="Inositol polyphosphate kinase"/>
    <property type="match status" value="1"/>
</dbReference>
<dbReference type="GO" id="GO:0051765">
    <property type="term" value="F:inositol tetrakisphosphate kinase activity"/>
    <property type="evidence" value="ECO:0007669"/>
    <property type="project" value="TreeGrafter"/>
</dbReference>
<dbReference type="AlphaFoldDB" id="A0A8X6HNN3"/>
<dbReference type="GO" id="GO:0005737">
    <property type="term" value="C:cytoplasm"/>
    <property type="evidence" value="ECO:0007669"/>
    <property type="project" value="TreeGrafter"/>
</dbReference>
<reference evidence="9" key="1">
    <citation type="submission" date="2020-07" db="EMBL/GenBank/DDBJ databases">
        <title>Multicomponent nature underlies the extraordinary mechanical properties of spider dragline silk.</title>
        <authorList>
            <person name="Kono N."/>
            <person name="Nakamura H."/>
            <person name="Mori M."/>
            <person name="Yoshida Y."/>
            <person name="Ohtoshi R."/>
            <person name="Malay A.D."/>
            <person name="Moran D.A.P."/>
            <person name="Tomita M."/>
            <person name="Numata K."/>
            <person name="Arakawa K."/>
        </authorList>
    </citation>
    <scope>NUCLEOTIDE SEQUENCE</scope>
</reference>
<dbReference type="SUPFAM" id="SSF56104">
    <property type="entry name" value="SAICAR synthase-like"/>
    <property type="match status" value="1"/>
</dbReference>
<keyword evidence="10" id="KW-1185">Reference proteome</keyword>
<accession>A0A8X6HNN3</accession>
<dbReference type="InterPro" id="IPR005522">
    <property type="entry name" value="IPK"/>
</dbReference>
<comment type="catalytic activity">
    <reaction evidence="7">
        <text>1D-myo-inositol 1,3,4,6-tetrakisphosphate + ATP = 1D-myo-inositol 1,3,4,5,6-pentakisphosphate + ADP + H(+)</text>
        <dbReference type="Rhea" id="RHEA:12717"/>
        <dbReference type="ChEBI" id="CHEBI:15378"/>
        <dbReference type="ChEBI" id="CHEBI:30616"/>
        <dbReference type="ChEBI" id="CHEBI:57660"/>
        <dbReference type="ChEBI" id="CHEBI:57733"/>
        <dbReference type="ChEBI" id="CHEBI:456216"/>
        <dbReference type="EC" id="2.7.1.140"/>
    </reaction>
</comment>
<dbReference type="EC" id="2.7.-.-" evidence="8"/>
<dbReference type="Pfam" id="PF03770">
    <property type="entry name" value="IPK"/>
    <property type="match status" value="1"/>
</dbReference>
<keyword evidence="3" id="KW-0547">Nucleotide-binding</keyword>
<evidence type="ECO:0000256" key="6">
    <source>
        <dbReference type="ARBA" id="ARBA00036164"/>
    </source>
</evidence>
<evidence type="ECO:0000256" key="5">
    <source>
        <dbReference type="ARBA" id="ARBA00022840"/>
    </source>
</evidence>
<comment type="catalytic activity">
    <reaction evidence="6">
        <text>1D-myo-inositol 1,4,5-trisphosphate + 2 ATP = 1D-myo-inositol 1,3,4,5,6-pentakisphosphate + 2 ADP + 2 H(+)</text>
        <dbReference type="Rhea" id="RHEA:32359"/>
        <dbReference type="ChEBI" id="CHEBI:15378"/>
        <dbReference type="ChEBI" id="CHEBI:30616"/>
        <dbReference type="ChEBI" id="CHEBI:57733"/>
        <dbReference type="ChEBI" id="CHEBI:203600"/>
        <dbReference type="ChEBI" id="CHEBI:456216"/>
        <dbReference type="EC" id="2.7.1.151"/>
    </reaction>
</comment>
<sequence>METNCQDPNKQQNLPDDIELFPNQVAGHRHGQGRLGLGILKSKSGHVLKPLLEDAGRAVKEVLFYENVFLNNHLDLVLEELKSFLPVYYGIQNVNISGKNIKFLCLEDASGPFQNPSILDVKIGPITYEKGALKSKIEEQKSKFAYGEICGIRIVGMKVFDEEKQLYVSPEKTFLRQLSPDTMASALNLFLTKDKFVNCLLLCGFIHKLLKLDSWFSRQRKFIFVGSSVLFVYEGTSSFWKSWICDKGLSDTHYSNGIKKFDMKQNTPNVLESVENKNTCVLCGLDKNVCTEVLTNCNLFRVNMIDFAHCSPSEEKDTNYIIGLNKLIDYLKGLLNVHKENL</sequence>
<protein>
    <recommendedName>
        <fullName evidence="8">Kinase</fullName>
        <ecNumber evidence="8">2.7.-.-</ecNumber>
    </recommendedName>
</protein>
<evidence type="ECO:0000256" key="3">
    <source>
        <dbReference type="ARBA" id="ARBA00022741"/>
    </source>
</evidence>
<dbReference type="OrthoDB" id="5958943at2759"/>
<evidence type="ECO:0000313" key="9">
    <source>
        <dbReference type="EMBL" id="GFR26983.1"/>
    </source>
</evidence>
<dbReference type="GO" id="GO:0032958">
    <property type="term" value="P:inositol phosphate biosynthetic process"/>
    <property type="evidence" value="ECO:0007669"/>
    <property type="project" value="InterPro"/>
</dbReference>
<dbReference type="GO" id="GO:0005524">
    <property type="term" value="F:ATP binding"/>
    <property type="evidence" value="ECO:0007669"/>
    <property type="project" value="UniProtKB-KW"/>
</dbReference>
<dbReference type="PANTHER" id="PTHR12400">
    <property type="entry name" value="INOSITOL POLYPHOSPHATE KINASE"/>
    <property type="match status" value="1"/>
</dbReference>
<keyword evidence="5" id="KW-0067">ATP-binding</keyword>
<dbReference type="GO" id="GO:0008440">
    <property type="term" value="F:inositol-1,4,5-trisphosphate 3-kinase activity"/>
    <property type="evidence" value="ECO:0007669"/>
    <property type="project" value="TreeGrafter"/>
</dbReference>
<comment type="similarity">
    <text evidence="1 8">Belongs to the inositol phosphokinase (IPK) family.</text>
</comment>
<keyword evidence="2 8" id="KW-0808">Transferase</keyword>
<dbReference type="Proteomes" id="UP000887116">
    <property type="component" value="Unassembled WGS sequence"/>
</dbReference>
<evidence type="ECO:0000256" key="4">
    <source>
        <dbReference type="ARBA" id="ARBA00022777"/>
    </source>
</evidence>
<evidence type="ECO:0000256" key="8">
    <source>
        <dbReference type="RuleBase" id="RU363090"/>
    </source>
</evidence>
<dbReference type="InterPro" id="IPR038286">
    <property type="entry name" value="IPK_sf"/>
</dbReference>
<gene>
    <name evidence="9" type="primary">NCL1_40612</name>
    <name evidence="9" type="ORF">TNCT_707221</name>
</gene>
<dbReference type="EMBL" id="BMAO01038766">
    <property type="protein sequence ID" value="GFR26983.1"/>
    <property type="molecule type" value="Genomic_DNA"/>
</dbReference>
<dbReference type="GO" id="GO:0005634">
    <property type="term" value="C:nucleus"/>
    <property type="evidence" value="ECO:0007669"/>
    <property type="project" value="TreeGrafter"/>
</dbReference>
<evidence type="ECO:0000313" key="10">
    <source>
        <dbReference type="Proteomes" id="UP000887116"/>
    </source>
</evidence>
<comment type="caution">
    <text evidence="9">The sequence shown here is derived from an EMBL/GenBank/DDBJ whole genome shotgun (WGS) entry which is preliminary data.</text>
</comment>
<evidence type="ECO:0000256" key="1">
    <source>
        <dbReference type="ARBA" id="ARBA00007374"/>
    </source>
</evidence>
<evidence type="ECO:0000256" key="7">
    <source>
        <dbReference type="ARBA" id="ARBA00036525"/>
    </source>
</evidence>
<proteinExistence type="inferred from homology"/>
<evidence type="ECO:0000256" key="2">
    <source>
        <dbReference type="ARBA" id="ARBA00022679"/>
    </source>
</evidence>
<name>A0A8X6HNN3_TRICU</name>
<dbReference type="PANTHER" id="PTHR12400:SF51">
    <property type="entry name" value="INOSITOL POLYPHOSPHATE MULTIKINASE"/>
    <property type="match status" value="1"/>
</dbReference>
<organism evidence="9 10">
    <name type="scientific">Trichonephila clavata</name>
    <name type="common">Joro spider</name>
    <name type="synonym">Nephila clavata</name>
    <dbReference type="NCBI Taxonomy" id="2740835"/>
    <lineage>
        <taxon>Eukaryota</taxon>
        <taxon>Metazoa</taxon>
        <taxon>Ecdysozoa</taxon>
        <taxon>Arthropoda</taxon>
        <taxon>Chelicerata</taxon>
        <taxon>Arachnida</taxon>
        <taxon>Araneae</taxon>
        <taxon>Araneomorphae</taxon>
        <taxon>Entelegynae</taxon>
        <taxon>Araneoidea</taxon>
        <taxon>Nephilidae</taxon>
        <taxon>Trichonephila</taxon>
    </lineage>
</organism>